<protein>
    <recommendedName>
        <fullName evidence="2">DUF7153 domain-containing protein</fullName>
    </recommendedName>
</protein>
<accession>A0A8S1CMH8</accession>
<sequence>MHRHQSFDSQGDPIEYCYSVGSTDASSGCSSPRTLIRPSSTSSSPVYLQNPYSSGHTSPVNLQYLQHARHGSMSPEVPNNLGGLAIFSFVSAESNLQLRLSFPELQHRLREAVANSALLRGGMLLDSREKGVLFPMVHFTEDKEILKMRLHQHGTLLDDKALGSDWHLQQGVYREVRNIIPDRSPGHETDDDEYSYILIGFKSLDTTFSQVMVDSWKDWTGARSIYLNLPDELGLSRISFFHRETPEDVRLFMYVVLVECRSAGTPERACRLLDFTQRLRVERMAGYVSVYAPLRRSTLESSASVKVLPPVVQKHGHKSRNLLQHLNASQWAA</sequence>
<dbReference type="AlphaFoldDB" id="A0A8S1CMH8"/>
<evidence type="ECO:0000256" key="1">
    <source>
        <dbReference type="SAM" id="MobiDB-lite"/>
    </source>
</evidence>
<gene>
    <name evidence="3" type="ORF">CLODIP_2_CD12093</name>
</gene>
<dbReference type="Pfam" id="PF23672">
    <property type="entry name" value="DUF7153"/>
    <property type="match status" value="1"/>
</dbReference>
<dbReference type="PANTHER" id="PTHR22198">
    <property type="entry name" value="FERM DOMAIN-CONTAINING PROTEIN"/>
    <property type="match status" value="1"/>
</dbReference>
<comment type="caution">
    <text evidence="3">The sequence shown here is derived from an EMBL/GenBank/DDBJ whole genome shotgun (WGS) entry which is preliminary data.</text>
</comment>
<feature type="domain" description="DUF7153" evidence="2">
    <location>
        <begin position="121"/>
        <end position="292"/>
    </location>
</feature>
<dbReference type="EMBL" id="CADEPI010000050">
    <property type="protein sequence ID" value="CAB3370091.1"/>
    <property type="molecule type" value="Genomic_DNA"/>
</dbReference>
<organism evidence="3 4">
    <name type="scientific">Cloeon dipterum</name>
    <dbReference type="NCBI Taxonomy" id="197152"/>
    <lineage>
        <taxon>Eukaryota</taxon>
        <taxon>Metazoa</taxon>
        <taxon>Ecdysozoa</taxon>
        <taxon>Arthropoda</taxon>
        <taxon>Hexapoda</taxon>
        <taxon>Insecta</taxon>
        <taxon>Pterygota</taxon>
        <taxon>Palaeoptera</taxon>
        <taxon>Ephemeroptera</taxon>
        <taxon>Pisciforma</taxon>
        <taxon>Baetidae</taxon>
        <taxon>Cloeon</taxon>
    </lineage>
</organism>
<dbReference type="InterPro" id="IPR055577">
    <property type="entry name" value="DUF7153"/>
</dbReference>
<dbReference type="OrthoDB" id="6381584at2759"/>
<evidence type="ECO:0000313" key="3">
    <source>
        <dbReference type="EMBL" id="CAB3370091.1"/>
    </source>
</evidence>
<proteinExistence type="predicted"/>
<evidence type="ECO:0000259" key="2">
    <source>
        <dbReference type="Pfam" id="PF23672"/>
    </source>
</evidence>
<name>A0A8S1CMH8_9INSE</name>
<reference evidence="3 4" key="1">
    <citation type="submission" date="2020-04" db="EMBL/GenBank/DDBJ databases">
        <authorList>
            <person name="Alioto T."/>
            <person name="Alioto T."/>
            <person name="Gomez Garrido J."/>
        </authorList>
    </citation>
    <scope>NUCLEOTIDE SEQUENCE [LARGE SCALE GENOMIC DNA]</scope>
</reference>
<keyword evidence="4" id="KW-1185">Reference proteome</keyword>
<dbReference type="Proteomes" id="UP000494165">
    <property type="component" value="Unassembled WGS sequence"/>
</dbReference>
<feature type="region of interest" description="Disordered" evidence="1">
    <location>
        <begin position="24"/>
        <end position="52"/>
    </location>
</feature>
<evidence type="ECO:0000313" key="4">
    <source>
        <dbReference type="Proteomes" id="UP000494165"/>
    </source>
</evidence>
<dbReference type="PANTHER" id="PTHR22198:SF1">
    <property type="entry name" value="FERM DOMAIN-CONTAINING PROTEIN"/>
    <property type="match status" value="1"/>
</dbReference>